<protein>
    <submittedName>
        <fullName evidence="1">Uncharacterized protein</fullName>
    </submittedName>
</protein>
<dbReference type="Proteomes" id="UP000321353">
    <property type="component" value="Chromosome"/>
</dbReference>
<accession>A0A5B9MBE0</accession>
<organism evidence="1 2">
    <name type="scientific">Stieleria maiorica</name>
    <dbReference type="NCBI Taxonomy" id="2795974"/>
    <lineage>
        <taxon>Bacteria</taxon>
        <taxon>Pseudomonadati</taxon>
        <taxon>Planctomycetota</taxon>
        <taxon>Planctomycetia</taxon>
        <taxon>Pirellulales</taxon>
        <taxon>Pirellulaceae</taxon>
        <taxon>Stieleria</taxon>
    </lineage>
</organism>
<keyword evidence="2" id="KW-1185">Reference proteome</keyword>
<name>A0A5B9MBE0_9BACT</name>
<sequence length="38" mass="4248">MASLRIFCTNKMICQPFRRDCIVSIDSPALYKGANVNA</sequence>
<gene>
    <name evidence="1" type="ORF">Mal15_18950</name>
</gene>
<proteinExistence type="predicted"/>
<dbReference type="AlphaFoldDB" id="A0A5B9MBE0"/>
<reference evidence="1 2" key="1">
    <citation type="submission" date="2019-02" db="EMBL/GenBank/DDBJ databases">
        <title>Planctomycetal bacteria perform biofilm scaping via a novel small molecule.</title>
        <authorList>
            <person name="Jeske O."/>
            <person name="Boedeker C."/>
            <person name="Wiegand S."/>
            <person name="Breitling P."/>
            <person name="Kallscheuer N."/>
            <person name="Jogler M."/>
            <person name="Rohde M."/>
            <person name="Petersen J."/>
            <person name="Medema M.H."/>
            <person name="Surup F."/>
            <person name="Jogler C."/>
        </authorList>
    </citation>
    <scope>NUCLEOTIDE SEQUENCE [LARGE SCALE GENOMIC DNA]</scope>
    <source>
        <strain evidence="1 2">Mal15</strain>
    </source>
</reference>
<dbReference type="EMBL" id="CP036264">
    <property type="protein sequence ID" value="QEF97849.1"/>
    <property type="molecule type" value="Genomic_DNA"/>
</dbReference>
<evidence type="ECO:0000313" key="1">
    <source>
        <dbReference type="EMBL" id="QEF97849.1"/>
    </source>
</evidence>
<dbReference type="KEGG" id="smam:Mal15_18950"/>
<evidence type="ECO:0000313" key="2">
    <source>
        <dbReference type="Proteomes" id="UP000321353"/>
    </source>
</evidence>